<reference evidence="2" key="1">
    <citation type="journal article" date="2015" name="Nature">
        <title>Complex archaea that bridge the gap between prokaryotes and eukaryotes.</title>
        <authorList>
            <person name="Spang A."/>
            <person name="Saw J.H."/>
            <person name="Jorgensen S.L."/>
            <person name="Zaremba-Niedzwiedzka K."/>
            <person name="Martijn J."/>
            <person name="Lind A.E."/>
            <person name="van Eijk R."/>
            <person name="Schleper C."/>
            <person name="Guy L."/>
            <person name="Ettema T.J."/>
        </authorList>
    </citation>
    <scope>NUCLEOTIDE SEQUENCE</scope>
</reference>
<feature type="domain" description="PepSY" evidence="1">
    <location>
        <begin position="47"/>
        <end position="102"/>
    </location>
</feature>
<dbReference type="EMBL" id="LAZR01025662">
    <property type="protein sequence ID" value="KKL71194.1"/>
    <property type="molecule type" value="Genomic_DNA"/>
</dbReference>
<dbReference type="AlphaFoldDB" id="A0A0F9EB47"/>
<evidence type="ECO:0000313" key="2">
    <source>
        <dbReference type="EMBL" id="KKL71194.1"/>
    </source>
</evidence>
<accession>A0A0F9EB47</accession>
<dbReference type="Pfam" id="PF03413">
    <property type="entry name" value="PepSY"/>
    <property type="match status" value="1"/>
</dbReference>
<name>A0A0F9EB47_9ZZZZ</name>
<comment type="caution">
    <text evidence="2">The sequence shown here is derived from an EMBL/GenBank/DDBJ whole genome shotgun (WGS) entry which is preliminary data.</text>
</comment>
<evidence type="ECO:0000259" key="1">
    <source>
        <dbReference type="Pfam" id="PF03413"/>
    </source>
</evidence>
<protein>
    <recommendedName>
        <fullName evidence="1">PepSY domain-containing protein</fullName>
    </recommendedName>
</protein>
<dbReference type="InterPro" id="IPR025711">
    <property type="entry name" value="PepSY"/>
</dbReference>
<gene>
    <name evidence="2" type="ORF">LCGC14_2097330</name>
</gene>
<dbReference type="Gene3D" id="3.10.450.40">
    <property type="match status" value="1"/>
</dbReference>
<sequence length="108" mass="12496">MPQVIRLKSLRYILTSFAILLALITPLWADETEPDEVSRLLRQGEILPLATILELIRPVTGETILEVEVEHEDFGIAYEIYFLDPQGRRREIYVDARTGEIMLQKLDD</sequence>
<organism evidence="2">
    <name type="scientific">marine sediment metagenome</name>
    <dbReference type="NCBI Taxonomy" id="412755"/>
    <lineage>
        <taxon>unclassified sequences</taxon>
        <taxon>metagenomes</taxon>
        <taxon>ecological metagenomes</taxon>
    </lineage>
</organism>
<proteinExistence type="predicted"/>